<dbReference type="RefSeq" id="XP_035441263.2">
    <property type="nucleotide sequence ID" value="XM_035585370.2"/>
</dbReference>
<gene>
    <name evidence="11" type="primary">LOC118269967</name>
    <name evidence="9" type="ORF">SFRICE_023769</name>
</gene>
<dbReference type="GO" id="GO:0022857">
    <property type="term" value="F:transmembrane transporter activity"/>
    <property type="evidence" value="ECO:0007669"/>
    <property type="project" value="InterPro"/>
</dbReference>
<evidence type="ECO:0000313" key="9">
    <source>
        <dbReference type="EMBL" id="SOQ51699.1"/>
    </source>
</evidence>
<evidence type="ECO:0000256" key="7">
    <source>
        <dbReference type="SAM" id="Phobius"/>
    </source>
</evidence>
<feature type="transmembrane region" description="Helical" evidence="7">
    <location>
        <begin position="299"/>
        <end position="324"/>
    </location>
</feature>
<dbReference type="Pfam" id="PF07690">
    <property type="entry name" value="MFS_1"/>
    <property type="match status" value="2"/>
</dbReference>
<dbReference type="InterPro" id="IPR036259">
    <property type="entry name" value="MFS_trans_sf"/>
</dbReference>
<keyword evidence="10" id="KW-1185">Reference proteome</keyword>
<dbReference type="AlphaFoldDB" id="A0A2H1WF49"/>
<dbReference type="PROSITE" id="PS50850">
    <property type="entry name" value="MFS"/>
    <property type="match status" value="1"/>
</dbReference>
<feature type="transmembrane region" description="Helical" evidence="7">
    <location>
        <begin position="399"/>
        <end position="418"/>
    </location>
</feature>
<dbReference type="OrthoDB" id="10262656at2759"/>
<evidence type="ECO:0000313" key="10">
    <source>
        <dbReference type="Proteomes" id="UP000829999"/>
    </source>
</evidence>
<name>A0A2H1WF49_SPOFR</name>
<dbReference type="GO" id="GO:0016020">
    <property type="term" value="C:membrane"/>
    <property type="evidence" value="ECO:0007669"/>
    <property type="project" value="UniProtKB-SubCell"/>
</dbReference>
<feature type="transmembrane region" description="Helical" evidence="7">
    <location>
        <begin position="171"/>
        <end position="194"/>
    </location>
</feature>
<feature type="region of interest" description="Disordered" evidence="6">
    <location>
        <begin position="1"/>
        <end position="23"/>
    </location>
</feature>
<feature type="transmembrane region" description="Helical" evidence="7">
    <location>
        <begin position="424"/>
        <end position="446"/>
    </location>
</feature>
<evidence type="ECO:0000256" key="4">
    <source>
        <dbReference type="ARBA" id="ARBA00022989"/>
    </source>
</evidence>
<dbReference type="PANTHER" id="PTHR23511">
    <property type="entry name" value="SYNAPTIC VESICLE GLYCOPROTEIN 2"/>
    <property type="match status" value="1"/>
</dbReference>
<feature type="transmembrane region" description="Helical" evidence="7">
    <location>
        <begin position="46"/>
        <end position="69"/>
    </location>
</feature>
<dbReference type="InterPro" id="IPR020846">
    <property type="entry name" value="MFS_dom"/>
</dbReference>
<keyword evidence="2" id="KW-0813">Transport</keyword>
<evidence type="ECO:0000256" key="1">
    <source>
        <dbReference type="ARBA" id="ARBA00004141"/>
    </source>
</evidence>
<dbReference type="PANTHER" id="PTHR23511:SF35">
    <property type="entry name" value="MAJOR FACILITATOR SUPERFAMILY (MFS) PROFILE DOMAIN-CONTAINING PROTEIN"/>
    <property type="match status" value="1"/>
</dbReference>
<feature type="transmembrane region" description="Helical" evidence="7">
    <location>
        <begin position="214"/>
        <end position="232"/>
    </location>
</feature>
<proteinExistence type="predicted"/>
<sequence>MSNNMTDRLKYQEDEDAESAEKLNPTVERTFEDAFEQTGHGRLNHLVLFTSGLIMLNVSMESVGMSYAITAAECELQLTSKDKGLVNAAAFIGIISTSFLWGYLGDRIGRRAVMLPAILLSAVFSIISSFATNVWMLLVFRFLTGCLISASSATVYAYLGEMHANSKRAAAIAWSSAFISFSFIILPGLAWIIIPGKWSFSFAYMEIVPWRAFVWSWCAPGLAAAVILLFLPESPRYLLAAKGPDAALPVLAMMYAWNNKGQTMEDFPVKQLITGSEEVKVGGFAGAVKNVGLMFKVPLLRCVFISHISMFAVFMVSSGLYVWVPDILNSILRSNTNKSITICQIIHDKFVNASMHSESAACESEVSVAVFPISMSMGAVFALTYLAIGFLINKVGKKTLYGGIMFICGIATIGAAFVPEGIAATVLLIISLCSGCAASILAAIAVDVFPTQLRAMAMCVMYMVGRTGAAVGSNFLGATLDLHCHEAFAAFGVFTAGSTILMIFWPDPRQVREQLEEKGFTY</sequence>
<evidence type="ECO:0000256" key="3">
    <source>
        <dbReference type="ARBA" id="ARBA00022692"/>
    </source>
</evidence>
<feature type="transmembrane region" description="Helical" evidence="7">
    <location>
        <begin position="138"/>
        <end position="159"/>
    </location>
</feature>
<evidence type="ECO:0000313" key="11">
    <source>
        <dbReference type="RefSeq" id="XP_035441263.2"/>
    </source>
</evidence>
<dbReference type="SUPFAM" id="SSF103473">
    <property type="entry name" value="MFS general substrate transporter"/>
    <property type="match status" value="1"/>
</dbReference>
<reference evidence="11" key="2">
    <citation type="submission" date="2025-04" db="UniProtKB">
        <authorList>
            <consortium name="RefSeq"/>
        </authorList>
    </citation>
    <scope>IDENTIFICATION</scope>
    <source>
        <tissue evidence="11">Whole larval tissue</tissue>
    </source>
</reference>
<dbReference type="Proteomes" id="UP000829999">
    <property type="component" value="Chromosome 30"/>
</dbReference>
<feature type="transmembrane region" description="Helical" evidence="7">
    <location>
        <begin position="487"/>
        <end position="505"/>
    </location>
</feature>
<comment type="subcellular location">
    <subcellularLocation>
        <location evidence="1">Membrane</location>
        <topology evidence="1">Multi-pass membrane protein</topology>
    </subcellularLocation>
</comment>
<feature type="domain" description="Major facilitator superfamily (MFS) profile" evidence="8">
    <location>
        <begin position="45"/>
        <end position="510"/>
    </location>
</feature>
<evidence type="ECO:0000256" key="5">
    <source>
        <dbReference type="ARBA" id="ARBA00023136"/>
    </source>
</evidence>
<keyword evidence="3 7" id="KW-0812">Transmembrane</keyword>
<dbReference type="Gene3D" id="1.20.1250.20">
    <property type="entry name" value="MFS general substrate transporter like domains"/>
    <property type="match status" value="1"/>
</dbReference>
<feature type="transmembrane region" description="Helical" evidence="7">
    <location>
        <begin position="112"/>
        <end position="132"/>
    </location>
</feature>
<protein>
    <submittedName>
        <fullName evidence="9">SFRICE_023769</fullName>
    </submittedName>
    <submittedName>
        <fullName evidence="11">Synaptic vesicle glycoprotein 2C</fullName>
    </submittedName>
</protein>
<accession>A0A2H1WF49</accession>
<dbReference type="GeneID" id="118269967"/>
<reference evidence="9" key="1">
    <citation type="submission" date="2016-07" db="EMBL/GenBank/DDBJ databases">
        <authorList>
            <person name="Bretaudeau A."/>
        </authorList>
    </citation>
    <scope>NUCLEOTIDE SEQUENCE</scope>
    <source>
        <strain evidence="9">Rice</strain>
        <tissue evidence="9">Whole body</tissue>
    </source>
</reference>
<evidence type="ECO:0000256" key="6">
    <source>
        <dbReference type="SAM" id="MobiDB-lite"/>
    </source>
</evidence>
<dbReference type="EMBL" id="ODYU01008265">
    <property type="protein sequence ID" value="SOQ51699.1"/>
    <property type="molecule type" value="Genomic_DNA"/>
</dbReference>
<organism evidence="9">
    <name type="scientific">Spodoptera frugiperda</name>
    <name type="common">Fall armyworm</name>
    <dbReference type="NCBI Taxonomy" id="7108"/>
    <lineage>
        <taxon>Eukaryota</taxon>
        <taxon>Metazoa</taxon>
        <taxon>Ecdysozoa</taxon>
        <taxon>Arthropoda</taxon>
        <taxon>Hexapoda</taxon>
        <taxon>Insecta</taxon>
        <taxon>Pterygota</taxon>
        <taxon>Neoptera</taxon>
        <taxon>Endopterygota</taxon>
        <taxon>Lepidoptera</taxon>
        <taxon>Glossata</taxon>
        <taxon>Ditrysia</taxon>
        <taxon>Noctuoidea</taxon>
        <taxon>Noctuidae</taxon>
        <taxon>Amphipyrinae</taxon>
        <taxon>Spodoptera</taxon>
    </lineage>
</organism>
<keyword evidence="5 7" id="KW-0472">Membrane</keyword>
<evidence type="ECO:0000259" key="8">
    <source>
        <dbReference type="PROSITE" id="PS50850"/>
    </source>
</evidence>
<dbReference type="InterPro" id="IPR011701">
    <property type="entry name" value="MFS"/>
</dbReference>
<feature type="transmembrane region" description="Helical" evidence="7">
    <location>
        <begin position="369"/>
        <end position="392"/>
    </location>
</feature>
<keyword evidence="4 7" id="KW-1133">Transmembrane helix</keyword>
<feature type="transmembrane region" description="Helical" evidence="7">
    <location>
        <begin position="453"/>
        <end position="475"/>
    </location>
</feature>
<feature type="transmembrane region" description="Helical" evidence="7">
    <location>
        <begin position="84"/>
        <end position="105"/>
    </location>
</feature>
<evidence type="ECO:0000256" key="2">
    <source>
        <dbReference type="ARBA" id="ARBA00022448"/>
    </source>
</evidence>